<dbReference type="Pfam" id="PF04828">
    <property type="entry name" value="GFA"/>
    <property type="match status" value="1"/>
</dbReference>
<reference evidence="6 7" key="1">
    <citation type="journal article" date="2013" name="Genome Announc.">
        <title>Draft Genome Sequence of Rhizobium mesoamericanum STM3625, a Nitrogen-Fixing Symbiont of Mimosa pudica Isolated in French Guiana (South America).</title>
        <authorList>
            <person name="Moulin L."/>
            <person name="Mornico D."/>
            <person name="Melkonian R."/>
            <person name="Klonowska A."/>
        </authorList>
    </citation>
    <scope>NUCLEOTIDE SEQUENCE [LARGE SCALE GENOMIC DNA]</scope>
    <source>
        <strain evidence="6 7">STM3625</strain>
    </source>
</reference>
<dbReference type="Proteomes" id="UP000009319">
    <property type="component" value="Unassembled WGS sequence"/>
</dbReference>
<gene>
    <name evidence="6" type="ORF">BN77_0456</name>
</gene>
<feature type="domain" description="CENP-V/GFA" evidence="5">
    <location>
        <begin position="4"/>
        <end position="111"/>
    </location>
</feature>
<evidence type="ECO:0000256" key="4">
    <source>
        <dbReference type="ARBA" id="ARBA00023239"/>
    </source>
</evidence>
<dbReference type="GO" id="GO:0016846">
    <property type="term" value="F:carbon-sulfur lyase activity"/>
    <property type="evidence" value="ECO:0007669"/>
    <property type="project" value="InterPro"/>
</dbReference>
<dbReference type="eggNOG" id="COG3791">
    <property type="taxonomic scope" value="Bacteria"/>
</dbReference>
<dbReference type="AlphaFoldDB" id="K0PM10"/>
<dbReference type="SUPFAM" id="SSF51316">
    <property type="entry name" value="Mss4-like"/>
    <property type="match status" value="1"/>
</dbReference>
<evidence type="ECO:0000313" key="6">
    <source>
        <dbReference type="EMBL" id="CCM77501.1"/>
    </source>
</evidence>
<dbReference type="STRING" id="1211777.BN77_0456"/>
<dbReference type="PANTHER" id="PTHR33337">
    <property type="entry name" value="GFA DOMAIN-CONTAINING PROTEIN"/>
    <property type="match status" value="1"/>
</dbReference>
<dbReference type="InterPro" id="IPR006913">
    <property type="entry name" value="CENP-V/GFA"/>
</dbReference>
<name>K0PM10_9HYPH</name>
<protein>
    <recommendedName>
        <fullName evidence="5">CENP-V/GFA domain-containing protein</fullName>
    </recommendedName>
</protein>
<keyword evidence="7" id="KW-1185">Reference proteome</keyword>
<sequence>MRTRRAACSCGRLEIVCKGEPVRISMCHCLECQRRTGAVFASQAWFARQQTTISGNSTQFTRQSDANRSVSFRFCPMCGSTVYWEADAIPGHIAVAVGAFADPVFPAPTYSGFEARRHRWVDPLLAVAIHHSD</sequence>
<proteinExistence type="inferred from homology"/>
<dbReference type="HOGENOM" id="CLU_055491_3_4_5"/>
<keyword evidence="3" id="KW-0862">Zinc</keyword>
<dbReference type="Gene3D" id="3.90.1590.10">
    <property type="entry name" value="glutathione-dependent formaldehyde- activating enzyme (gfa)"/>
    <property type="match status" value="1"/>
</dbReference>
<comment type="similarity">
    <text evidence="1">Belongs to the Gfa family.</text>
</comment>
<dbReference type="EMBL" id="CANI01000031">
    <property type="protein sequence ID" value="CCM77501.1"/>
    <property type="molecule type" value="Genomic_DNA"/>
</dbReference>
<evidence type="ECO:0000259" key="5">
    <source>
        <dbReference type="PROSITE" id="PS51891"/>
    </source>
</evidence>
<evidence type="ECO:0000256" key="2">
    <source>
        <dbReference type="ARBA" id="ARBA00022723"/>
    </source>
</evidence>
<accession>K0PM10</accession>
<evidence type="ECO:0000256" key="3">
    <source>
        <dbReference type="ARBA" id="ARBA00022833"/>
    </source>
</evidence>
<comment type="caution">
    <text evidence="6">The sequence shown here is derived from an EMBL/GenBank/DDBJ whole genome shotgun (WGS) entry which is preliminary data.</text>
</comment>
<organism evidence="6 7">
    <name type="scientific">Rhizobium mesoamericanum STM3625</name>
    <dbReference type="NCBI Taxonomy" id="1211777"/>
    <lineage>
        <taxon>Bacteria</taxon>
        <taxon>Pseudomonadati</taxon>
        <taxon>Pseudomonadota</taxon>
        <taxon>Alphaproteobacteria</taxon>
        <taxon>Hyphomicrobiales</taxon>
        <taxon>Rhizobiaceae</taxon>
        <taxon>Rhizobium/Agrobacterium group</taxon>
        <taxon>Rhizobium</taxon>
    </lineage>
</organism>
<keyword evidence="2" id="KW-0479">Metal-binding</keyword>
<evidence type="ECO:0000313" key="7">
    <source>
        <dbReference type="Proteomes" id="UP000009319"/>
    </source>
</evidence>
<dbReference type="InterPro" id="IPR011057">
    <property type="entry name" value="Mss4-like_sf"/>
</dbReference>
<dbReference type="GO" id="GO:0046872">
    <property type="term" value="F:metal ion binding"/>
    <property type="evidence" value="ECO:0007669"/>
    <property type="project" value="UniProtKB-KW"/>
</dbReference>
<dbReference type="PROSITE" id="PS51891">
    <property type="entry name" value="CENP_V_GFA"/>
    <property type="match status" value="1"/>
</dbReference>
<dbReference type="PANTHER" id="PTHR33337:SF40">
    <property type="entry name" value="CENP-V_GFA DOMAIN-CONTAINING PROTEIN-RELATED"/>
    <property type="match status" value="1"/>
</dbReference>
<keyword evidence="4" id="KW-0456">Lyase</keyword>
<evidence type="ECO:0000256" key="1">
    <source>
        <dbReference type="ARBA" id="ARBA00005495"/>
    </source>
</evidence>